<reference evidence="9" key="1">
    <citation type="journal article" date="2020" name="Fungal Divers.">
        <title>Resolving the Mortierellaceae phylogeny through synthesis of multi-gene phylogenetics and phylogenomics.</title>
        <authorList>
            <person name="Vandepol N."/>
            <person name="Liber J."/>
            <person name="Desiro A."/>
            <person name="Na H."/>
            <person name="Kennedy M."/>
            <person name="Barry K."/>
            <person name="Grigoriev I.V."/>
            <person name="Miller A.N."/>
            <person name="O'Donnell K."/>
            <person name="Stajich J.E."/>
            <person name="Bonito G."/>
        </authorList>
    </citation>
    <scope>NUCLEOTIDE SEQUENCE</scope>
    <source>
        <strain evidence="9">NVP60</strain>
    </source>
</reference>
<feature type="transmembrane region" description="Helical" evidence="7">
    <location>
        <begin position="1083"/>
        <end position="1099"/>
    </location>
</feature>
<gene>
    <name evidence="9" type="ORF">BGZ97_003083</name>
</gene>
<evidence type="ECO:0000256" key="6">
    <source>
        <dbReference type="SAM" id="MobiDB-lite"/>
    </source>
</evidence>
<evidence type="ECO:0000256" key="2">
    <source>
        <dbReference type="ARBA" id="ARBA00022692"/>
    </source>
</evidence>
<feature type="region of interest" description="Disordered" evidence="6">
    <location>
        <begin position="983"/>
        <end position="1005"/>
    </location>
</feature>
<dbReference type="GO" id="GO:0005216">
    <property type="term" value="F:monoatomic ion channel activity"/>
    <property type="evidence" value="ECO:0007669"/>
    <property type="project" value="InterPro"/>
</dbReference>
<protein>
    <recommendedName>
        <fullName evidence="8">Ion transport domain-containing protein</fullName>
    </recommendedName>
</protein>
<feature type="region of interest" description="Disordered" evidence="6">
    <location>
        <begin position="1302"/>
        <end position="1421"/>
    </location>
</feature>
<feature type="compositionally biased region" description="Basic and acidic residues" evidence="6">
    <location>
        <begin position="1388"/>
        <end position="1416"/>
    </location>
</feature>
<dbReference type="Proteomes" id="UP000823405">
    <property type="component" value="Unassembled WGS sequence"/>
</dbReference>
<evidence type="ECO:0000256" key="1">
    <source>
        <dbReference type="ARBA" id="ARBA00004141"/>
    </source>
</evidence>
<keyword evidence="4 7" id="KW-1133">Transmembrane helix</keyword>
<feature type="transmembrane region" description="Helical" evidence="7">
    <location>
        <begin position="1210"/>
        <end position="1230"/>
    </location>
</feature>
<feature type="compositionally biased region" description="Polar residues" evidence="6">
    <location>
        <begin position="1355"/>
        <end position="1364"/>
    </location>
</feature>
<dbReference type="OrthoDB" id="2433234at2759"/>
<dbReference type="InterPro" id="IPR024862">
    <property type="entry name" value="TRPV"/>
</dbReference>
<organism evidence="9 10">
    <name type="scientific">Linnemannia gamsii</name>
    <dbReference type="NCBI Taxonomy" id="64522"/>
    <lineage>
        <taxon>Eukaryota</taxon>
        <taxon>Fungi</taxon>
        <taxon>Fungi incertae sedis</taxon>
        <taxon>Mucoromycota</taxon>
        <taxon>Mortierellomycotina</taxon>
        <taxon>Mortierellomycetes</taxon>
        <taxon>Mortierellales</taxon>
        <taxon>Mortierellaceae</taxon>
        <taxon>Linnemannia</taxon>
    </lineage>
</organism>
<dbReference type="PANTHER" id="PTHR10582:SF2">
    <property type="entry name" value="INACTIVE"/>
    <property type="match status" value="1"/>
</dbReference>
<feature type="compositionally biased region" description="Polar residues" evidence="6">
    <location>
        <begin position="1374"/>
        <end position="1387"/>
    </location>
</feature>
<evidence type="ECO:0000256" key="7">
    <source>
        <dbReference type="SAM" id="Phobius"/>
    </source>
</evidence>
<keyword evidence="5 7" id="KW-0472">Membrane</keyword>
<evidence type="ECO:0000256" key="5">
    <source>
        <dbReference type="ARBA" id="ARBA00023136"/>
    </source>
</evidence>
<feature type="transmembrane region" description="Helical" evidence="7">
    <location>
        <begin position="1105"/>
        <end position="1128"/>
    </location>
</feature>
<sequence>MLFDARRGDATNLMASNKHTCETRITHDEIQHNLKAKAGKGMVRLRLHRQFEVARNDRYLHLTIGANLRSTTQSIKPQNFTLYYVELGTSSFQSAEGVEDYVLYGYGHPHQFISVDSGPSVDKERPTATKIRAYGFSDNDEFAVTLHLRDDRPITISPITANVAETAITIEGFTLIVAANGLTTSAASAVSAARPNSYAVISIWDLRSPTNSLDADLETHHGWDPILYSIPCAEITTYLPEKLASPKAWECFRVSISISTNGTKVALSGIDKSHGDLPFKAFDCIPQTGTDLVGGGRTLTRRTACEGLDNFSGYGVFHRINPDQSGQDNNNDSERFIAFSGPILEIYDIQSSVWTRLHRITLAQDVGSDRARFYGIAQGLRGRYFAWTGAGVVSIWDIKKMKLSSYIFVDTDGNNIQAVLSPDGAMVAISVNRSVQIYQRKTGILLGVHTKGVVSDKNSEVVLGNKYFAVIDNSLEPDEPAKIRSVVRIKDMAVVDAYNLQEAYHIAYPLSSAASDASCKQGSVLNIRRVTDIEKPKRGETCGETPCAVEEIDAVDDYQNQKTFTYISRSGEDFLATTSRKFQNGCWNIVLNIAVGGKEDTFAPRLEPMDLFLGDESLSLRGFYLPQPSKLVIFAEGYMKIWKLSTTAAHVCQLDYIWGSHLHQPLHAATSCHRRLIKAWSCRHGVRMRFRLAKPFCFTSQQTVEGDPETMEDDVFTIPPNPEFEKIKPKAVKSIEMARFEYGIFGLIDIYGLGDPSRMDETIRYLLACIRPSTISPTSCLVPLCKAWSFKDHDILLRLIKRLLPMHPDVSPTWIPDAQATETTDPLAALLNIAKKDRSVIAPARVLIEYLFFHAIRSQNLTFLSPLFGNMREFMDMYPEDAFKYMGRIAYFRSKFQDLIWKNHVTCQNITPFRFPVATLLRRRWMSESEEKRRTTLNAIMQFRSSTNNGAGDDGLDLEKPIFIATFDALWFYKDRNRKTRRRLHSRSEGEGGGGGSDSRQSSTHRTKTFDAISQRLHSKGIGRWRVPLQLFWIKFFIRPRPVIECHDFKLEFLDNPAIAALVIFKWETIGFPYWFVRFLCQLIYYILVVSAALVQVYHPEPSRLNGVFIAIITMGAIFIILEVLQAIQDPKRYFKSHYNFADVVAFGVPTAAGIQQLMLILAQDAAGNNRTLSFSVLIVFLHMLLELRISRGVCKYVTIIQRAVSEITVFLIILAGCILAFTITILHLLKSCPYEALINVAFTKGDDSWRKTWIESRLRYIEAAENLSYHIPGFRLTHDWFPNQIYFTATATEIEEYTKKHKSETRKHNNKHDDGEEDCNDEEDDPAVSLTSASSSIRRRGEIDQGYSRRRKQNTSITSNQHRLAQAAPYYSSRLSRQEPSAGSTSMEEREVDNEVREEGNKGRKGKAKEEESMDQKPTLAAIQRLDQRMTDQAQLIEELTKLVAQLTKSTLSSLPSSPSSTL</sequence>
<dbReference type="InterPro" id="IPR005821">
    <property type="entry name" value="Ion_trans_dom"/>
</dbReference>
<keyword evidence="2 7" id="KW-0812">Transmembrane</keyword>
<feature type="transmembrane region" description="Helical" evidence="7">
    <location>
        <begin position="1140"/>
        <end position="1161"/>
    </location>
</feature>
<comment type="subcellular location">
    <subcellularLocation>
        <location evidence="1">Membrane</location>
        <topology evidence="1">Multi-pass membrane protein</topology>
    </subcellularLocation>
</comment>
<dbReference type="GO" id="GO:0005886">
    <property type="term" value="C:plasma membrane"/>
    <property type="evidence" value="ECO:0007669"/>
    <property type="project" value="TreeGrafter"/>
</dbReference>
<evidence type="ECO:0000313" key="10">
    <source>
        <dbReference type="Proteomes" id="UP000823405"/>
    </source>
</evidence>
<dbReference type="GO" id="GO:0098703">
    <property type="term" value="P:calcium ion import across plasma membrane"/>
    <property type="evidence" value="ECO:0007669"/>
    <property type="project" value="TreeGrafter"/>
</dbReference>
<feature type="compositionally biased region" description="Acidic residues" evidence="6">
    <location>
        <begin position="1316"/>
        <end position="1327"/>
    </location>
</feature>
<keyword evidence="10" id="KW-1185">Reference proteome</keyword>
<dbReference type="Pfam" id="PF00520">
    <property type="entry name" value="Ion_trans"/>
    <property type="match status" value="1"/>
</dbReference>
<dbReference type="SUPFAM" id="SSF82171">
    <property type="entry name" value="DPP6 N-terminal domain-like"/>
    <property type="match status" value="1"/>
</dbReference>
<evidence type="ECO:0000313" key="9">
    <source>
        <dbReference type="EMBL" id="KAG0300793.1"/>
    </source>
</evidence>
<feature type="compositionally biased region" description="Basic residues" evidence="6">
    <location>
        <begin position="1302"/>
        <end position="1311"/>
    </location>
</feature>
<name>A0A9P6UHR8_9FUNG</name>
<keyword evidence="3" id="KW-0677">Repeat</keyword>
<comment type="caution">
    <text evidence="9">The sequence shown here is derived from an EMBL/GenBank/DDBJ whole genome shotgun (WGS) entry which is preliminary data.</text>
</comment>
<evidence type="ECO:0000256" key="4">
    <source>
        <dbReference type="ARBA" id="ARBA00022989"/>
    </source>
</evidence>
<feature type="domain" description="Ion transport" evidence="8">
    <location>
        <begin position="1083"/>
        <end position="1260"/>
    </location>
</feature>
<accession>A0A9P6UHR8</accession>
<dbReference type="EMBL" id="JAAAIN010001710">
    <property type="protein sequence ID" value="KAG0300793.1"/>
    <property type="molecule type" value="Genomic_DNA"/>
</dbReference>
<evidence type="ECO:0000259" key="8">
    <source>
        <dbReference type="Pfam" id="PF00520"/>
    </source>
</evidence>
<proteinExistence type="predicted"/>
<evidence type="ECO:0000256" key="3">
    <source>
        <dbReference type="ARBA" id="ARBA00022737"/>
    </source>
</evidence>
<dbReference type="PANTHER" id="PTHR10582">
    <property type="entry name" value="TRANSIENT RECEPTOR POTENTIAL ION CHANNEL PROTEIN"/>
    <property type="match status" value="1"/>
</dbReference>